<dbReference type="RefSeq" id="WP_409930828.1">
    <property type="nucleotide sequence ID" value="NZ_CAKMTQ010000012.1"/>
</dbReference>
<reference evidence="1" key="1">
    <citation type="submission" date="2022-01" db="EMBL/GenBank/DDBJ databases">
        <authorList>
            <person name="Lagorce A."/>
        </authorList>
    </citation>
    <scope>NUCLEOTIDE SEQUENCE</scope>
    <source>
        <strain evidence="1">Th15_F1_D04</strain>
    </source>
</reference>
<accession>A0AAU9Q3S2</accession>
<dbReference type="Proteomes" id="UP001295420">
    <property type="component" value="Unassembled WGS sequence"/>
</dbReference>
<comment type="caution">
    <text evidence="1">The sequence shown here is derived from an EMBL/GenBank/DDBJ whole genome shotgun (WGS) entry which is preliminary data.</text>
</comment>
<evidence type="ECO:0000313" key="2">
    <source>
        <dbReference type="Proteomes" id="UP001295420"/>
    </source>
</evidence>
<gene>
    <name evidence="1" type="ORF">THF1D04_20307</name>
</gene>
<dbReference type="EMBL" id="CAKMTQ010000012">
    <property type="protein sequence ID" value="CAH1526351.1"/>
    <property type="molecule type" value="Genomic_DNA"/>
</dbReference>
<dbReference type="AlphaFoldDB" id="A0AAU9Q3S2"/>
<sequence>MANKRKRQLIRKQTTNLKGKIEAVQEWLFNYLFAHNRSYEYYLKADKAVHQYISYCVHQHTKQFAYNHENIPRIIKKGKAGTDLVPYIDLRHWESAIQTAKDNYMNIRETVLNNIDTDSQSVVYIDRLYKDEHSRMIARYIDKYDIRKEPK</sequence>
<name>A0AAU9Q3S2_9VIBR</name>
<evidence type="ECO:0000313" key="1">
    <source>
        <dbReference type="EMBL" id="CAH1526351.1"/>
    </source>
</evidence>
<proteinExistence type="predicted"/>
<protein>
    <submittedName>
        <fullName evidence="1">Uncharacterized protein</fullName>
    </submittedName>
</protein>
<organism evidence="1 2">
    <name type="scientific">Vibrio owensii</name>
    <dbReference type="NCBI Taxonomy" id="696485"/>
    <lineage>
        <taxon>Bacteria</taxon>
        <taxon>Pseudomonadati</taxon>
        <taxon>Pseudomonadota</taxon>
        <taxon>Gammaproteobacteria</taxon>
        <taxon>Vibrionales</taxon>
        <taxon>Vibrionaceae</taxon>
        <taxon>Vibrio</taxon>
    </lineage>
</organism>